<comment type="caution">
    <text evidence="1">The sequence shown here is derived from an EMBL/GenBank/DDBJ whole genome shotgun (WGS) entry which is preliminary data.</text>
</comment>
<dbReference type="Proteomes" id="UP001501126">
    <property type="component" value="Unassembled WGS sequence"/>
</dbReference>
<dbReference type="EMBL" id="BAAAFH010000007">
    <property type="protein sequence ID" value="GAA0874934.1"/>
    <property type="molecule type" value="Genomic_DNA"/>
</dbReference>
<organism evidence="1 2">
    <name type="scientific">Wandonia haliotis</name>
    <dbReference type="NCBI Taxonomy" id="574963"/>
    <lineage>
        <taxon>Bacteria</taxon>
        <taxon>Pseudomonadati</taxon>
        <taxon>Bacteroidota</taxon>
        <taxon>Flavobacteriia</taxon>
        <taxon>Flavobacteriales</taxon>
        <taxon>Crocinitomicaceae</taxon>
        <taxon>Wandonia</taxon>
    </lineage>
</organism>
<gene>
    <name evidence="1" type="ORF">GCM10009118_13420</name>
</gene>
<evidence type="ECO:0000313" key="1">
    <source>
        <dbReference type="EMBL" id="GAA0874934.1"/>
    </source>
</evidence>
<protein>
    <submittedName>
        <fullName evidence="1">Uncharacterized protein</fullName>
    </submittedName>
</protein>
<dbReference type="RefSeq" id="WP_343785870.1">
    <property type="nucleotide sequence ID" value="NZ_BAAAFH010000007.1"/>
</dbReference>
<proteinExistence type="predicted"/>
<accession>A0ABN1MNR2</accession>
<name>A0ABN1MNR2_9FLAO</name>
<sequence length="184" mass="20800">MKRIQYIAIYGGLIIGLMGCKKEVADPDSSNPNVLPPLTHEGKNTFGCLVNGEVWVAYVSYAIGGSQSLENQYNNEDSSIHLKALREDDSGNLERIDIFVKNILNTGYYQVYTFDNELRGFTDYSGNYNCGLYNYNNELLRSVVVTYLSSSERIMSGTFEMDLINTSCPEDTIRIREGRFDCSY</sequence>
<keyword evidence="2" id="KW-1185">Reference proteome</keyword>
<evidence type="ECO:0000313" key="2">
    <source>
        <dbReference type="Proteomes" id="UP001501126"/>
    </source>
</evidence>
<reference evidence="1 2" key="1">
    <citation type="journal article" date="2019" name="Int. J. Syst. Evol. Microbiol.">
        <title>The Global Catalogue of Microorganisms (GCM) 10K type strain sequencing project: providing services to taxonomists for standard genome sequencing and annotation.</title>
        <authorList>
            <consortium name="The Broad Institute Genomics Platform"/>
            <consortium name="The Broad Institute Genome Sequencing Center for Infectious Disease"/>
            <person name="Wu L."/>
            <person name="Ma J."/>
        </authorList>
    </citation>
    <scope>NUCLEOTIDE SEQUENCE [LARGE SCALE GENOMIC DNA]</scope>
    <source>
        <strain evidence="1 2">JCM 16083</strain>
    </source>
</reference>
<dbReference type="PROSITE" id="PS51257">
    <property type="entry name" value="PROKAR_LIPOPROTEIN"/>
    <property type="match status" value="1"/>
</dbReference>